<evidence type="ECO:0000256" key="2">
    <source>
        <dbReference type="SAM" id="Phobius"/>
    </source>
</evidence>
<name>A0A7K1KXU4_9ACTN</name>
<keyword evidence="4" id="KW-1185">Reference proteome</keyword>
<proteinExistence type="predicted"/>
<reference evidence="3 4" key="1">
    <citation type="submission" date="2019-11" db="EMBL/GenBank/DDBJ databases">
        <authorList>
            <person name="Cao P."/>
        </authorList>
    </citation>
    <scope>NUCLEOTIDE SEQUENCE [LARGE SCALE GENOMIC DNA]</scope>
    <source>
        <strain evidence="3 4">NEAU-AAG5</strain>
    </source>
</reference>
<keyword evidence="2" id="KW-0812">Transmembrane</keyword>
<dbReference type="EMBL" id="WOFH01000003">
    <property type="protein sequence ID" value="MUN36883.1"/>
    <property type="molecule type" value="Genomic_DNA"/>
</dbReference>
<evidence type="ECO:0000313" key="4">
    <source>
        <dbReference type="Proteomes" id="UP000432015"/>
    </source>
</evidence>
<keyword evidence="2" id="KW-1133">Transmembrane helix</keyword>
<comment type="caution">
    <text evidence="3">The sequence shown here is derived from an EMBL/GenBank/DDBJ whole genome shotgun (WGS) entry which is preliminary data.</text>
</comment>
<feature type="region of interest" description="Disordered" evidence="1">
    <location>
        <begin position="19"/>
        <end position="39"/>
    </location>
</feature>
<evidence type="ECO:0000256" key="1">
    <source>
        <dbReference type="SAM" id="MobiDB-lite"/>
    </source>
</evidence>
<gene>
    <name evidence="3" type="ORF">GNZ18_09775</name>
</gene>
<dbReference type="Proteomes" id="UP000432015">
    <property type="component" value="Unassembled WGS sequence"/>
</dbReference>
<keyword evidence="2" id="KW-0472">Membrane</keyword>
<evidence type="ECO:0000313" key="3">
    <source>
        <dbReference type="EMBL" id="MUN36883.1"/>
    </source>
</evidence>
<protein>
    <submittedName>
        <fullName evidence="3">Uncharacterized protein</fullName>
    </submittedName>
</protein>
<accession>A0A7K1KXU4</accession>
<sequence>MTALSYVLVWAGGVFRGAGRPARHPSKAHEDPETTPRPVGLPWTMLAPGVLLTAGTAALALLPGRAVTGAVEASTRGYRAAVLHGGHVPPHGHPLVLWTAGDIGGGVLAAALAVAFGWPGTRGLRPPAPVLALLQLPWG</sequence>
<dbReference type="RefSeq" id="WP_156215927.1">
    <property type="nucleotide sequence ID" value="NZ_WOFH01000003.1"/>
</dbReference>
<dbReference type="AlphaFoldDB" id="A0A7K1KXU4"/>
<organism evidence="3 4">
    <name type="scientific">Actinomadura litoris</name>
    <dbReference type="NCBI Taxonomy" id="2678616"/>
    <lineage>
        <taxon>Bacteria</taxon>
        <taxon>Bacillati</taxon>
        <taxon>Actinomycetota</taxon>
        <taxon>Actinomycetes</taxon>
        <taxon>Streptosporangiales</taxon>
        <taxon>Thermomonosporaceae</taxon>
        <taxon>Actinomadura</taxon>
    </lineage>
</organism>
<feature type="transmembrane region" description="Helical" evidence="2">
    <location>
        <begin position="40"/>
        <end position="62"/>
    </location>
</feature>